<gene>
    <name evidence="2" type="ORF">FHR34_004404</name>
</gene>
<dbReference type="Proteomes" id="UP000540506">
    <property type="component" value="Unassembled WGS sequence"/>
</dbReference>
<dbReference type="RefSeq" id="WP_184937584.1">
    <property type="nucleotide sequence ID" value="NZ_JACHJV010000001.1"/>
</dbReference>
<sequence length="572" mass="55956">MKLPAFSRGRSADDPSGQGEPAEPAEFAEPVGTVAPAGAPGGSRTGSGGSRTGLSLLACAAVLGLVFGVAELRGPASPAGPPAGAPVGAQVERTALICPQPIQGVTGSTQITAFTPGSGGPAQGSSATVRDVAPPAPAATGSPAGAPSGSPSPSPSQSQGQTQGQNAGQVNDAKLTLTKPGVPVSGPADNGDSAVGTTAVATGVYAPGFTVTQVTTVTDPHGQGLSGVNCAPSGTHFWFAGASTAGNRKDYVSLTNVDATAAVVDLRLYGDKGPIDSDSATGISVPPGSSVAVLLSSVIPDQVSDLAVEVSARSGRVGAFLHASDGSAGADWIPASVDPAASVTVPGMPGDLSAARLIVAAPGGDDDADLKVQLSGPNGWFTPAGHETIHVKAGMVTAVDLGQITRQQASALRLSPSDPQHPTPVVATLRVDRSNSGKSDSAWLTGTDQVGKRASVADTRGGGTSTLLITATGGAATVKLTASASTGGGTPNSQTVQVPAGATVSVAAPEPAGGNGSFGLTMETVSGGPVVAARMLSVASNNVPMFTVQALRDDHSYVQIPQANPDAGVLVR</sequence>
<evidence type="ECO:0000313" key="2">
    <source>
        <dbReference type="EMBL" id="MBB4925411.1"/>
    </source>
</evidence>
<feature type="compositionally biased region" description="Low complexity" evidence="1">
    <location>
        <begin position="138"/>
        <end position="169"/>
    </location>
</feature>
<reference evidence="2 3" key="1">
    <citation type="submission" date="2020-08" db="EMBL/GenBank/DDBJ databases">
        <title>Sequencing the genomes of 1000 actinobacteria strains.</title>
        <authorList>
            <person name="Klenk H.-P."/>
        </authorList>
    </citation>
    <scope>NUCLEOTIDE SEQUENCE [LARGE SCALE GENOMIC DNA]</scope>
    <source>
        <strain evidence="2 3">DSM 41654</strain>
    </source>
</reference>
<organism evidence="2 3">
    <name type="scientific">Kitasatospora kifunensis</name>
    <name type="common">Streptomyces kifunensis</name>
    <dbReference type="NCBI Taxonomy" id="58351"/>
    <lineage>
        <taxon>Bacteria</taxon>
        <taxon>Bacillati</taxon>
        <taxon>Actinomycetota</taxon>
        <taxon>Actinomycetes</taxon>
        <taxon>Kitasatosporales</taxon>
        <taxon>Streptomycetaceae</taxon>
        <taxon>Kitasatospora</taxon>
    </lineage>
</organism>
<feature type="compositionally biased region" description="Low complexity" evidence="1">
    <location>
        <begin position="20"/>
        <end position="38"/>
    </location>
</feature>
<dbReference type="Pfam" id="PF18986">
    <property type="entry name" value="DUF5719"/>
    <property type="match status" value="1"/>
</dbReference>
<evidence type="ECO:0000313" key="3">
    <source>
        <dbReference type="Proteomes" id="UP000540506"/>
    </source>
</evidence>
<evidence type="ECO:0000256" key="1">
    <source>
        <dbReference type="SAM" id="MobiDB-lite"/>
    </source>
</evidence>
<dbReference type="EMBL" id="JACHJV010000001">
    <property type="protein sequence ID" value="MBB4925411.1"/>
    <property type="molecule type" value="Genomic_DNA"/>
</dbReference>
<dbReference type="InterPro" id="IPR043777">
    <property type="entry name" value="DUF5719"/>
</dbReference>
<feature type="compositionally biased region" description="Gly residues" evidence="1">
    <location>
        <begin position="39"/>
        <end position="49"/>
    </location>
</feature>
<keyword evidence="3" id="KW-1185">Reference proteome</keyword>
<accession>A0A7W7VWG4</accession>
<proteinExistence type="predicted"/>
<feature type="region of interest" description="Disordered" evidence="1">
    <location>
        <begin position="1"/>
        <end position="49"/>
    </location>
</feature>
<protein>
    <recommendedName>
        <fullName evidence="4">Secreted protein</fullName>
    </recommendedName>
</protein>
<feature type="region of interest" description="Disordered" evidence="1">
    <location>
        <begin position="108"/>
        <end position="169"/>
    </location>
</feature>
<dbReference type="AlphaFoldDB" id="A0A7W7VWG4"/>
<name>A0A7W7VWG4_KITKI</name>
<comment type="caution">
    <text evidence="2">The sequence shown here is derived from an EMBL/GenBank/DDBJ whole genome shotgun (WGS) entry which is preliminary data.</text>
</comment>
<evidence type="ECO:0008006" key="4">
    <source>
        <dbReference type="Google" id="ProtNLM"/>
    </source>
</evidence>